<gene>
    <name evidence="6" type="ORF">VITFI_CDS1968</name>
</gene>
<evidence type="ECO:0000256" key="3">
    <source>
        <dbReference type="ARBA" id="ARBA00022630"/>
    </source>
</evidence>
<dbReference type="InterPro" id="IPR006094">
    <property type="entry name" value="Oxid_FAD_bind_N"/>
</dbReference>
<feature type="domain" description="FAD-binding PCMH-type" evidence="5">
    <location>
        <begin position="36"/>
        <end position="217"/>
    </location>
</feature>
<evidence type="ECO:0000256" key="1">
    <source>
        <dbReference type="ARBA" id="ARBA00001974"/>
    </source>
</evidence>
<dbReference type="PANTHER" id="PTHR43716">
    <property type="entry name" value="D-2-HYDROXYGLUTARATE DEHYDROGENASE, MITOCHONDRIAL"/>
    <property type="match status" value="1"/>
</dbReference>
<dbReference type="GO" id="GO:0003824">
    <property type="term" value="F:catalytic activity"/>
    <property type="evidence" value="ECO:0007669"/>
    <property type="project" value="InterPro"/>
</dbReference>
<dbReference type="SUPFAM" id="SSF56176">
    <property type="entry name" value="FAD-binding/transporter-associated domain-like"/>
    <property type="match status" value="1"/>
</dbReference>
<dbReference type="InterPro" id="IPR016167">
    <property type="entry name" value="FAD-bd_PCMH_sub1"/>
</dbReference>
<dbReference type="Proteomes" id="UP000199729">
    <property type="component" value="Chromosome"/>
</dbReference>
<dbReference type="PANTHER" id="PTHR43716:SF2">
    <property type="entry name" value="BLL6224 PROTEIN"/>
    <property type="match status" value="1"/>
</dbReference>
<dbReference type="InterPro" id="IPR036318">
    <property type="entry name" value="FAD-bd_PCMH-like_sf"/>
</dbReference>
<evidence type="ECO:0000313" key="7">
    <source>
        <dbReference type="Proteomes" id="UP000199729"/>
    </source>
</evidence>
<dbReference type="FunFam" id="1.10.45.10:FF:000001">
    <property type="entry name" value="D-lactate dehydrogenase mitochondrial"/>
    <property type="match status" value="1"/>
</dbReference>
<dbReference type="Pfam" id="PF01565">
    <property type="entry name" value="FAD_binding_4"/>
    <property type="match status" value="1"/>
</dbReference>
<dbReference type="Gene3D" id="3.30.465.10">
    <property type="match status" value="1"/>
</dbReference>
<name>A0A221KFF5_VITFI</name>
<comment type="cofactor">
    <cofactor evidence="1">
        <name>FAD</name>
        <dbReference type="ChEBI" id="CHEBI:57692"/>
    </cofactor>
</comment>
<dbReference type="Gene3D" id="1.10.45.10">
    <property type="entry name" value="Vanillyl-alcohol Oxidase, Chain A, domain 4"/>
    <property type="match status" value="1"/>
</dbReference>
<reference evidence="6 7" key="1">
    <citation type="submission" date="2017-07" db="EMBL/GenBank/DDBJ databases">
        <title>Complete Genome Sequence of the cosmetic ferment Vitreoscilla filiformis (ATCC15551).</title>
        <authorList>
            <person name="Contreras S."/>
            <person name="Sagory-Zalkind P."/>
            <person name="Blanquart H."/>
            <person name="Iltis A."/>
            <person name="Morand S.C."/>
        </authorList>
    </citation>
    <scope>NUCLEOTIDE SEQUENCE [LARGE SCALE GENOMIC DNA]</scope>
    <source>
        <strain evidence="6 7">ATCC 15551</strain>
    </source>
</reference>
<dbReference type="PROSITE" id="PS51387">
    <property type="entry name" value="FAD_PCMH"/>
    <property type="match status" value="1"/>
</dbReference>
<keyword evidence="3" id="KW-0285">Flavoprotein</keyword>
<evidence type="ECO:0000259" key="5">
    <source>
        <dbReference type="PROSITE" id="PS51387"/>
    </source>
</evidence>
<dbReference type="InterPro" id="IPR016169">
    <property type="entry name" value="FAD-bd_PCMH_sub2"/>
</dbReference>
<dbReference type="InterPro" id="IPR051264">
    <property type="entry name" value="FAD-oxidored/transferase_4"/>
</dbReference>
<evidence type="ECO:0000256" key="2">
    <source>
        <dbReference type="ARBA" id="ARBA00008000"/>
    </source>
</evidence>
<dbReference type="InterPro" id="IPR016166">
    <property type="entry name" value="FAD-bd_PCMH"/>
</dbReference>
<dbReference type="GO" id="GO:0022904">
    <property type="term" value="P:respiratory electron transport chain"/>
    <property type="evidence" value="ECO:0007669"/>
    <property type="project" value="TreeGrafter"/>
</dbReference>
<dbReference type="KEGG" id="vff:VITFI_CDS1968"/>
<dbReference type="RefSeq" id="WP_089416787.1">
    <property type="nucleotide sequence ID" value="NZ_CP022423.1"/>
</dbReference>
<dbReference type="SUPFAM" id="SSF55103">
    <property type="entry name" value="FAD-linked oxidases, C-terminal domain"/>
    <property type="match status" value="1"/>
</dbReference>
<dbReference type="Pfam" id="PF02913">
    <property type="entry name" value="FAD-oxidase_C"/>
    <property type="match status" value="1"/>
</dbReference>
<keyword evidence="7" id="KW-1185">Reference proteome</keyword>
<dbReference type="EMBL" id="CP022423">
    <property type="protein sequence ID" value="ASM77746.1"/>
    <property type="molecule type" value="Genomic_DNA"/>
</dbReference>
<dbReference type="AlphaFoldDB" id="A0A221KFF5"/>
<evidence type="ECO:0000313" key="6">
    <source>
        <dbReference type="EMBL" id="ASM77746.1"/>
    </source>
</evidence>
<dbReference type="OrthoDB" id="8522822at2"/>
<evidence type="ECO:0000256" key="4">
    <source>
        <dbReference type="ARBA" id="ARBA00022827"/>
    </source>
</evidence>
<dbReference type="Gene3D" id="3.30.43.10">
    <property type="entry name" value="Uridine Diphospho-n-acetylenolpyruvylglucosamine Reductase, domain 2"/>
    <property type="match status" value="1"/>
</dbReference>
<sequence length="469" mass="49795">MNDDALADRLRACVGAPHVTPGGHTPAHEHDARGRYRGRARFIVKPGSTQEVAAVVRCCHEAHVPLVPQGGNTGLVGAGVPDNSGQHVLLSLVRLNRIRHIDAPNLSLTAEAGCTLQAVQQAAQTHGLLFPLSLASEGSCTLGGNLATNAGGTQVLRYGNARELCLGLEVVTAQGDIWHGLSALRKDNTGYALRDVFIGSEGTLGVITAATVRLFPAPASVFTGWVTLPNLEAVLPLLALARQRWDAGLTAFELINGTALTLVQQHLPHVAQPLPATAWQVLWELSSPQAEADLRPTVETFLADALAAGWITNAALAHTHTQAAGMWQLREAISPAQRAQGLNIKHDVSLPTSAIPTFIQHMQEELAARIPGVMLVTFGHVGDGNLHYNVQAPAGDDPAGFLARWEGEVTARVHDRVMVLGGSFSAEHGIGALKRDELARRKAPVALAMMRAIKQALDPAGLMNPERLL</sequence>
<dbReference type="InterPro" id="IPR016171">
    <property type="entry name" value="Vanillyl_alc_oxidase_C-sub2"/>
</dbReference>
<protein>
    <submittedName>
        <fullName evidence="6">2-hydroxyacid dehydrogenase</fullName>
    </submittedName>
</protein>
<accession>A0A221KFF5</accession>
<organism evidence="6 7">
    <name type="scientific">Vitreoscilla filiformis</name>
    <dbReference type="NCBI Taxonomy" id="63"/>
    <lineage>
        <taxon>Bacteria</taxon>
        <taxon>Pseudomonadati</taxon>
        <taxon>Pseudomonadota</taxon>
        <taxon>Betaproteobacteria</taxon>
        <taxon>Neisseriales</taxon>
        <taxon>Neisseriaceae</taxon>
        <taxon>Vitreoscilla</taxon>
    </lineage>
</organism>
<dbReference type="Gene3D" id="3.30.70.2740">
    <property type="match status" value="1"/>
</dbReference>
<keyword evidence="4" id="KW-0274">FAD</keyword>
<comment type="similarity">
    <text evidence="2">Belongs to the FAD-binding oxidoreductase/transferase type 4 family.</text>
</comment>
<dbReference type="InterPro" id="IPR004113">
    <property type="entry name" value="FAD-bd_oxidored_4_C"/>
</dbReference>
<dbReference type="Gene3D" id="3.30.70.2190">
    <property type="match status" value="1"/>
</dbReference>
<proteinExistence type="inferred from homology"/>
<dbReference type="GO" id="GO:0071949">
    <property type="term" value="F:FAD binding"/>
    <property type="evidence" value="ECO:0007669"/>
    <property type="project" value="InterPro"/>
</dbReference>
<dbReference type="InterPro" id="IPR016164">
    <property type="entry name" value="FAD-linked_Oxase-like_C"/>
</dbReference>